<feature type="region of interest" description="Disordered" evidence="1">
    <location>
        <begin position="1"/>
        <end position="27"/>
    </location>
</feature>
<dbReference type="PANTHER" id="PTHR13434:SF0">
    <property type="entry name" value="PROTEIN CASC3"/>
    <property type="match status" value="1"/>
</dbReference>
<dbReference type="STRING" id="6669.E9GQT4"/>
<dbReference type="InParanoid" id="E9GQT4"/>
<dbReference type="OrthoDB" id="657902at2759"/>
<evidence type="ECO:0000313" key="3">
    <source>
        <dbReference type="Proteomes" id="UP000000305"/>
    </source>
</evidence>
<accession>E9GQT4</accession>
<feature type="compositionally biased region" description="Polar residues" evidence="1">
    <location>
        <begin position="10"/>
        <end position="21"/>
    </location>
</feature>
<gene>
    <name evidence="2" type="ORF">DAPPUDRAFT_225485</name>
</gene>
<dbReference type="HOGENOM" id="CLU_783600_0_0_1"/>
<protein>
    <submittedName>
        <fullName evidence="2">Uncharacterized protein</fullName>
    </submittedName>
</protein>
<dbReference type="InterPro" id="IPR028544">
    <property type="entry name" value="CASC3"/>
</dbReference>
<dbReference type="EMBL" id="GL732558">
    <property type="protein sequence ID" value="EFX78277.1"/>
    <property type="molecule type" value="Genomic_DNA"/>
</dbReference>
<dbReference type="GO" id="GO:0003723">
    <property type="term" value="F:RNA binding"/>
    <property type="evidence" value="ECO:0007669"/>
    <property type="project" value="InterPro"/>
</dbReference>
<sequence length="354" mass="40642">MAVGRAIQGQMESIKSSQNLECDSHDSSKTLYPAEIDEVITKDSSKNKLINSSRNPFKMGSTKKLLSAVEPSEEILKLLAKARDDLRKQEATKAGEIMAKEKLIEATQSAFPDNFHVVAEHTHHFDEWEISRNKSVDNIFEKALTSKTQNFVECNQQKQRDSLESLLQIDAVGVPFQAAKYYERKPFTPKWFQHDDRDREEVEEAAAKTFEGDMESIQNKSSCEAVNRWGHDLYDASQASQDEFPGYSKQLFPRPISKCETVDRWGHDLYDATQQNPKNDQEFSDFYGCDRRQVNSRDPSKYRSSFQEGAEFTCSRPFRGRGDAARSQPRSEDRMNTKTDEISSINRDMKNLYL</sequence>
<name>E9GQT4_DAPPU</name>
<dbReference type="AlphaFoldDB" id="E9GQT4"/>
<dbReference type="PANTHER" id="PTHR13434">
    <property type="entry name" value="PROTEIN CASC3"/>
    <property type="match status" value="1"/>
</dbReference>
<organism evidence="2 3">
    <name type="scientific">Daphnia pulex</name>
    <name type="common">Water flea</name>
    <dbReference type="NCBI Taxonomy" id="6669"/>
    <lineage>
        <taxon>Eukaryota</taxon>
        <taxon>Metazoa</taxon>
        <taxon>Ecdysozoa</taxon>
        <taxon>Arthropoda</taxon>
        <taxon>Crustacea</taxon>
        <taxon>Branchiopoda</taxon>
        <taxon>Diplostraca</taxon>
        <taxon>Cladocera</taxon>
        <taxon>Anomopoda</taxon>
        <taxon>Daphniidae</taxon>
        <taxon>Daphnia</taxon>
    </lineage>
</organism>
<keyword evidence="3" id="KW-1185">Reference proteome</keyword>
<feature type="compositionally biased region" description="Basic and acidic residues" evidence="1">
    <location>
        <begin position="320"/>
        <end position="354"/>
    </location>
</feature>
<evidence type="ECO:0000313" key="2">
    <source>
        <dbReference type="EMBL" id="EFX78277.1"/>
    </source>
</evidence>
<reference evidence="2 3" key="1">
    <citation type="journal article" date="2011" name="Science">
        <title>The ecoresponsive genome of Daphnia pulex.</title>
        <authorList>
            <person name="Colbourne J.K."/>
            <person name="Pfrender M.E."/>
            <person name="Gilbert D."/>
            <person name="Thomas W.K."/>
            <person name="Tucker A."/>
            <person name="Oakley T.H."/>
            <person name="Tokishita S."/>
            <person name="Aerts A."/>
            <person name="Arnold G.J."/>
            <person name="Basu M.K."/>
            <person name="Bauer D.J."/>
            <person name="Caceres C.E."/>
            <person name="Carmel L."/>
            <person name="Casola C."/>
            <person name="Choi J.H."/>
            <person name="Detter J.C."/>
            <person name="Dong Q."/>
            <person name="Dusheyko S."/>
            <person name="Eads B.D."/>
            <person name="Frohlich T."/>
            <person name="Geiler-Samerotte K.A."/>
            <person name="Gerlach D."/>
            <person name="Hatcher P."/>
            <person name="Jogdeo S."/>
            <person name="Krijgsveld J."/>
            <person name="Kriventseva E.V."/>
            <person name="Kultz D."/>
            <person name="Laforsch C."/>
            <person name="Lindquist E."/>
            <person name="Lopez J."/>
            <person name="Manak J.R."/>
            <person name="Muller J."/>
            <person name="Pangilinan J."/>
            <person name="Patwardhan R.P."/>
            <person name="Pitluck S."/>
            <person name="Pritham E.J."/>
            <person name="Rechtsteiner A."/>
            <person name="Rho M."/>
            <person name="Rogozin I.B."/>
            <person name="Sakarya O."/>
            <person name="Salamov A."/>
            <person name="Schaack S."/>
            <person name="Shapiro H."/>
            <person name="Shiga Y."/>
            <person name="Skalitzky C."/>
            <person name="Smith Z."/>
            <person name="Souvorov A."/>
            <person name="Sung W."/>
            <person name="Tang Z."/>
            <person name="Tsuchiya D."/>
            <person name="Tu H."/>
            <person name="Vos H."/>
            <person name="Wang M."/>
            <person name="Wolf Y.I."/>
            <person name="Yamagata H."/>
            <person name="Yamada T."/>
            <person name="Ye Y."/>
            <person name="Shaw J.R."/>
            <person name="Andrews J."/>
            <person name="Crease T.J."/>
            <person name="Tang H."/>
            <person name="Lucas S.M."/>
            <person name="Robertson H.M."/>
            <person name="Bork P."/>
            <person name="Koonin E.V."/>
            <person name="Zdobnov E.M."/>
            <person name="Grigoriev I.V."/>
            <person name="Lynch M."/>
            <person name="Boore J.L."/>
        </authorList>
    </citation>
    <scope>NUCLEOTIDE SEQUENCE [LARGE SCALE GENOMIC DNA]</scope>
</reference>
<dbReference type="GO" id="GO:0006397">
    <property type="term" value="P:mRNA processing"/>
    <property type="evidence" value="ECO:0007669"/>
    <property type="project" value="InterPro"/>
</dbReference>
<dbReference type="KEGG" id="dpx:DAPPUDRAFT_225485"/>
<evidence type="ECO:0000256" key="1">
    <source>
        <dbReference type="SAM" id="MobiDB-lite"/>
    </source>
</evidence>
<dbReference type="GO" id="GO:0035145">
    <property type="term" value="C:exon-exon junction complex"/>
    <property type="evidence" value="ECO:0000318"/>
    <property type="project" value="GO_Central"/>
</dbReference>
<dbReference type="Proteomes" id="UP000000305">
    <property type="component" value="Unassembled WGS sequence"/>
</dbReference>
<proteinExistence type="predicted"/>
<feature type="region of interest" description="Disordered" evidence="1">
    <location>
        <begin position="314"/>
        <end position="354"/>
    </location>
</feature>